<dbReference type="InterPro" id="IPR045857">
    <property type="entry name" value="O16G_dom_2"/>
</dbReference>
<dbReference type="PANTHER" id="PTHR38784:SF1">
    <property type="entry name" value="SUCROSE PHOSPHORYLASE"/>
    <property type="match status" value="1"/>
</dbReference>
<dbReference type="EMBL" id="SOFP01000054">
    <property type="protein sequence ID" value="TFC13231.1"/>
    <property type="molecule type" value="Genomic_DNA"/>
</dbReference>
<evidence type="ECO:0000313" key="6">
    <source>
        <dbReference type="Proteomes" id="UP000298412"/>
    </source>
</evidence>
<dbReference type="PANTHER" id="PTHR38784">
    <property type="entry name" value="SUCROSE PHOSPHORYLASE"/>
    <property type="match status" value="1"/>
</dbReference>
<dbReference type="Gene3D" id="3.90.400.10">
    <property type="entry name" value="Oligo-1,6-glucosidase, Domain 2"/>
    <property type="match status" value="1"/>
</dbReference>
<name>A0A4R8WS73_9MICO</name>
<dbReference type="Pfam" id="PF00128">
    <property type="entry name" value="Alpha-amylase"/>
    <property type="match status" value="1"/>
</dbReference>
<keyword evidence="3" id="KW-0808">Transferase</keyword>
<proteinExistence type="inferred from homology"/>
<sequence>MSDVELLVYADRLGGTIPQLQALLDGPLRAFSSVHVLPFYIPFDGADAGFDPIDHASVDPRLGTWDDLRALARTRGLTSDLIVNHVSSSSAEFVDWLARGDASDFAGMFLTFDTVFPHGGGERAITAFYRPRPGLPFTAYQGADGSRHLVWTTFMPSQVDLDVNHPAALTYLRRVLRALADGGVSTVRLDAVGYAVKTPGTDSFMTPETLAFAEVVVALAHEAGVDVLVEVHAHYSQQLAIAPLVDWVYDFALAPLLLHSLGTGTVDRLARWLEIRPENAITVLDTHDGIGIIDAGPGGERPGLIDQAEMAAIFARADVATAGHSSIASVVPEWFTLPHQINATFFSTLGGETVPYLLARAVQHFLPGRPQVYYVGLLGGLDDTALFDETGNGRDVNRHRYPADEVDRALDAEVTQAQLGLARMRTGHPAFDGEFSWTTRGDDEARLLWSNGDARAELSVRTTIGASSFRIELSDTGVTQVIDTPADLARWGQNGR</sequence>
<evidence type="ECO:0000256" key="2">
    <source>
        <dbReference type="ARBA" id="ARBA00022676"/>
    </source>
</evidence>
<evidence type="ECO:0000256" key="3">
    <source>
        <dbReference type="ARBA" id="ARBA00022679"/>
    </source>
</evidence>
<evidence type="ECO:0000313" key="5">
    <source>
        <dbReference type="EMBL" id="TFC13231.1"/>
    </source>
</evidence>
<dbReference type="InterPro" id="IPR017853">
    <property type="entry name" value="GH"/>
</dbReference>
<dbReference type="Proteomes" id="UP000298412">
    <property type="component" value="Unassembled WGS sequence"/>
</dbReference>
<accession>A0A4R8WS73</accession>
<comment type="similarity">
    <text evidence="1">Belongs to the glycosyl hydrolase 13 family. Sucrose phosphorylase subfamily.</text>
</comment>
<dbReference type="AlphaFoldDB" id="A0A4R8WS73"/>
<dbReference type="SMART" id="SM00642">
    <property type="entry name" value="Aamy"/>
    <property type="match status" value="1"/>
</dbReference>
<gene>
    <name evidence="5" type="ORF">E3O19_12205</name>
</gene>
<dbReference type="GO" id="GO:0005975">
    <property type="term" value="P:carbohydrate metabolic process"/>
    <property type="evidence" value="ECO:0007669"/>
    <property type="project" value="InterPro"/>
</dbReference>
<dbReference type="RefSeq" id="WP_134567969.1">
    <property type="nucleotide sequence ID" value="NZ_SOFP01000054.1"/>
</dbReference>
<dbReference type="OrthoDB" id="9805159at2"/>
<feature type="domain" description="Glycosyl hydrolase family 13 catalytic" evidence="4">
    <location>
        <begin position="5"/>
        <end position="425"/>
    </location>
</feature>
<evidence type="ECO:0000256" key="1">
    <source>
        <dbReference type="ARBA" id="ARBA00008452"/>
    </source>
</evidence>
<dbReference type="Gene3D" id="3.20.20.80">
    <property type="entry name" value="Glycosidases"/>
    <property type="match status" value="1"/>
</dbReference>
<reference evidence="5 6" key="1">
    <citation type="submission" date="2019-03" db="EMBL/GenBank/DDBJ databases">
        <title>Genomics of glacier-inhabiting Cryobacterium strains.</title>
        <authorList>
            <person name="Liu Q."/>
            <person name="Xin Y.-H."/>
        </authorList>
    </citation>
    <scope>NUCLEOTIDE SEQUENCE [LARGE SCALE GENOMIC DNA]</scope>
    <source>
        <strain evidence="5 6">MDT1-3</strain>
    </source>
</reference>
<dbReference type="GO" id="GO:0016757">
    <property type="term" value="F:glycosyltransferase activity"/>
    <property type="evidence" value="ECO:0007669"/>
    <property type="project" value="UniProtKB-KW"/>
</dbReference>
<protein>
    <submittedName>
        <fullName evidence="5">Sucrose phosphorylase</fullName>
    </submittedName>
</protein>
<comment type="caution">
    <text evidence="5">The sequence shown here is derived from an EMBL/GenBank/DDBJ whole genome shotgun (WGS) entry which is preliminary data.</text>
</comment>
<organism evidence="5 6">
    <name type="scientific">Cryobacterium algoritolerans</name>
    <dbReference type="NCBI Taxonomy" id="1259184"/>
    <lineage>
        <taxon>Bacteria</taxon>
        <taxon>Bacillati</taxon>
        <taxon>Actinomycetota</taxon>
        <taxon>Actinomycetes</taxon>
        <taxon>Micrococcales</taxon>
        <taxon>Microbacteriaceae</taxon>
        <taxon>Cryobacterium</taxon>
    </lineage>
</organism>
<evidence type="ECO:0000259" key="4">
    <source>
        <dbReference type="SMART" id="SM00642"/>
    </source>
</evidence>
<dbReference type="InterPro" id="IPR006047">
    <property type="entry name" value="GH13_cat_dom"/>
</dbReference>
<keyword evidence="6" id="KW-1185">Reference proteome</keyword>
<dbReference type="SUPFAM" id="SSF51445">
    <property type="entry name" value="(Trans)glycosidases"/>
    <property type="match status" value="1"/>
</dbReference>
<keyword evidence="2" id="KW-0328">Glycosyltransferase</keyword>